<keyword evidence="2" id="KW-0547">Nucleotide-binding</keyword>
<dbReference type="SUPFAM" id="SSF54791">
    <property type="entry name" value="Eukaryotic type KH-domain (KH-domain type I)"/>
    <property type="match status" value="2"/>
</dbReference>
<protein>
    <recommendedName>
        <fullName evidence="1">RNA helicase</fullName>
        <ecNumber evidence="1">3.6.4.13</ecNumber>
    </recommendedName>
</protein>
<dbReference type="InterPro" id="IPR004088">
    <property type="entry name" value="KH_dom_type_1"/>
</dbReference>
<dbReference type="PROSITE" id="PS51192">
    <property type="entry name" value="HELICASE_ATP_BIND_1"/>
    <property type="match status" value="2"/>
</dbReference>
<dbReference type="PROSITE" id="PS00039">
    <property type="entry name" value="DEAD_ATP_HELICASE"/>
    <property type="match status" value="2"/>
</dbReference>
<dbReference type="GO" id="GO:0016787">
    <property type="term" value="F:hydrolase activity"/>
    <property type="evidence" value="ECO:0007669"/>
    <property type="project" value="UniProtKB-KW"/>
</dbReference>
<dbReference type="PANTHER" id="PTHR47958">
    <property type="entry name" value="ATP-DEPENDENT RNA HELICASE DBP3"/>
    <property type="match status" value="1"/>
</dbReference>
<dbReference type="InterPro" id="IPR014001">
    <property type="entry name" value="Helicase_ATP-bd"/>
</dbReference>
<dbReference type="Gene3D" id="3.40.50.300">
    <property type="entry name" value="P-loop containing nucleotide triphosphate hydrolases"/>
    <property type="match status" value="4"/>
</dbReference>
<evidence type="ECO:0000259" key="10">
    <source>
        <dbReference type="PROSITE" id="PS51194"/>
    </source>
</evidence>
<dbReference type="Proteomes" id="UP000648187">
    <property type="component" value="Unassembled WGS sequence"/>
</dbReference>
<accession>A0A835GJJ9</accession>
<keyword evidence="4" id="KW-0347">Helicase</keyword>
<comment type="catalytic activity">
    <reaction evidence="6">
        <text>ATP + H2O = ADP + phosphate + H(+)</text>
        <dbReference type="Rhea" id="RHEA:13065"/>
        <dbReference type="ChEBI" id="CHEBI:15377"/>
        <dbReference type="ChEBI" id="CHEBI:15378"/>
        <dbReference type="ChEBI" id="CHEBI:30616"/>
        <dbReference type="ChEBI" id="CHEBI:43474"/>
        <dbReference type="ChEBI" id="CHEBI:456216"/>
        <dbReference type="EC" id="3.6.4.13"/>
    </reaction>
</comment>
<evidence type="ECO:0000256" key="2">
    <source>
        <dbReference type="ARBA" id="ARBA00022741"/>
    </source>
</evidence>
<dbReference type="SMART" id="SM00487">
    <property type="entry name" value="DEXDc"/>
    <property type="match status" value="2"/>
</dbReference>
<dbReference type="Pfam" id="PF00270">
    <property type="entry name" value="DEAD"/>
    <property type="match status" value="2"/>
</dbReference>
<dbReference type="Pfam" id="PF00271">
    <property type="entry name" value="Helicase_C"/>
    <property type="match status" value="2"/>
</dbReference>
<feature type="compositionally biased region" description="Polar residues" evidence="8">
    <location>
        <begin position="713"/>
        <end position="723"/>
    </location>
</feature>
<dbReference type="InterPro" id="IPR000629">
    <property type="entry name" value="RNA-helicase_DEAD-box_CS"/>
</dbReference>
<keyword evidence="7" id="KW-0694">RNA-binding</keyword>
<evidence type="ECO:0000313" key="12">
    <source>
        <dbReference type="Proteomes" id="UP000648187"/>
    </source>
</evidence>
<dbReference type="PROSITE" id="PS50084">
    <property type="entry name" value="KH_TYPE_1"/>
    <property type="match status" value="2"/>
</dbReference>
<dbReference type="FunFam" id="3.40.50.300:FF:000008">
    <property type="entry name" value="ATP-dependent RNA helicase RhlB"/>
    <property type="match status" value="2"/>
</dbReference>
<dbReference type="EC" id="3.6.4.13" evidence="1"/>
<dbReference type="FunFam" id="3.40.50.300:FF:000079">
    <property type="entry name" value="probable ATP-dependent RNA helicase DDX17"/>
    <property type="match status" value="2"/>
</dbReference>
<dbReference type="CDD" id="cd00105">
    <property type="entry name" value="KH-I"/>
    <property type="match status" value="2"/>
</dbReference>
<dbReference type="InterPro" id="IPR004087">
    <property type="entry name" value="KH_dom"/>
</dbReference>
<evidence type="ECO:0000256" key="1">
    <source>
        <dbReference type="ARBA" id="ARBA00012552"/>
    </source>
</evidence>
<proteinExistence type="predicted"/>
<evidence type="ECO:0000256" key="7">
    <source>
        <dbReference type="PROSITE-ProRule" id="PRU00117"/>
    </source>
</evidence>
<dbReference type="EMBL" id="JACKWZ010000091">
    <property type="protein sequence ID" value="KAF9416394.1"/>
    <property type="molecule type" value="Genomic_DNA"/>
</dbReference>
<evidence type="ECO:0000256" key="6">
    <source>
        <dbReference type="ARBA" id="ARBA00047984"/>
    </source>
</evidence>
<dbReference type="GO" id="GO:0003724">
    <property type="term" value="F:RNA helicase activity"/>
    <property type="evidence" value="ECO:0007669"/>
    <property type="project" value="UniProtKB-EC"/>
</dbReference>
<evidence type="ECO:0000256" key="5">
    <source>
        <dbReference type="ARBA" id="ARBA00022840"/>
    </source>
</evidence>
<keyword evidence="3" id="KW-0378">Hydrolase</keyword>
<reference evidence="11" key="1">
    <citation type="submission" date="2020-08" db="EMBL/GenBank/DDBJ databases">
        <title>Spodoptera exigua strain:BAW_Kor-Di-RS1 Genome sequencing and assembly.</title>
        <authorList>
            <person name="Kim J."/>
            <person name="Nam H.Y."/>
            <person name="Kwon M."/>
            <person name="Choi J.H."/>
            <person name="Cho S.R."/>
            <person name="Kim G.-H."/>
        </authorList>
    </citation>
    <scope>NUCLEOTIDE SEQUENCE</scope>
    <source>
        <strain evidence="11">BAW_Kor-Di-RS1</strain>
        <tissue evidence="11">Whole-body</tissue>
    </source>
</reference>
<dbReference type="InterPro" id="IPR011545">
    <property type="entry name" value="DEAD/DEAH_box_helicase_dom"/>
</dbReference>
<organism evidence="11 12">
    <name type="scientific">Spodoptera exigua</name>
    <name type="common">Beet armyworm</name>
    <name type="synonym">Noctua fulgens</name>
    <dbReference type="NCBI Taxonomy" id="7107"/>
    <lineage>
        <taxon>Eukaryota</taxon>
        <taxon>Metazoa</taxon>
        <taxon>Ecdysozoa</taxon>
        <taxon>Arthropoda</taxon>
        <taxon>Hexapoda</taxon>
        <taxon>Insecta</taxon>
        <taxon>Pterygota</taxon>
        <taxon>Neoptera</taxon>
        <taxon>Endopterygota</taxon>
        <taxon>Lepidoptera</taxon>
        <taxon>Glossata</taxon>
        <taxon>Ditrysia</taxon>
        <taxon>Noctuoidea</taxon>
        <taxon>Noctuidae</taxon>
        <taxon>Amphipyrinae</taxon>
        <taxon>Spodoptera</taxon>
    </lineage>
</organism>
<dbReference type="GO" id="GO:0005524">
    <property type="term" value="F:ATP binding"/>
    <property type="evidence" value="ECO:0007669"/>
    <property type="project" value="UniProtKB-KW"/>
</dbReference>
<dbReference type="InterPro" id="IPR001650">
    <property type="entry name" value="Helicase_C-like"/>
</dbReference>
<feature type="domain" description="Helicase C-terminal" evidence="10">
    <location>
        <begin position="1113"/>
        <end position="1274"/>
    </location>
</feature>
<evidence type="ECO:0000259" key="9">
    <source>
        <dbReference type="PROSITE" id="PS51192"/>
    </source>
</evidence>
<comment type="caution">
    <text evidence="11">The sequence shown here is derived from an EMBL/GenBank/DDBJ whole genome shotgun (WGS) entry which is preliminary data.</text>
</comment>
<dbReference type="Gene3D" id="3.30.1370.10">
    <property type="entry name" value="K Homology domain, type 1"/>
    <property type="match status" value="2"/>
</dbReference>
<name>A0A835GJJ9_SPOEX</name>
<dbReference type="CDD" id="cd18787">
    <property type="entry name" value="SF2_C_DEAD"/>
    <property type="match status" value="2"/>
</dbReference>
<dbReference type="SMART" id="SM00322">
    <property type="entry name" value="KH"/>
    <property type="match status" value="2"/>
</dbReference>
<feature type="region of interest" description="Disordered" evidence="8">
    <location>
        <begin position="676"/>
        <end position="725"/>
    </location>
</feature>
<evidence type="ECO:0000256" key="8">
    <source>
        <dbReference type="SAM" id="MobiDB-lite"/>
    </source>
</evidence>
<dbReference type="GO" id="GO:0003723">
    <property type="term" value="F:RNA binding"/>
    <property type="evidence" value="ECO:0007669"/>
    <property type="project" value="UniProtKB-UniRule"/>
</dbReference>
<gene>
    <name evidence="11" type="ORF">HW555_006241</name>
</gene>
<keyword evidence="5" id="KW-0067">ATP-binding</keyword>
<dbReference type="GO" id="GO:0031047">
    <property type="term" value="P:regulatory ncRNA-mediated gene silencing"/>
    <property type="evidence" value="ECO:0007669"/>
    <property type="project" value="UniProtKB-ARBA"/>
</dbReference>
<dbReference type="SMART" id="SM00490">
    <property type="entry name" value="HELICc"/>
    <property type="match status" value="2"/>
</dbReference>
<keyword evidence="12" id="KW-1185">Reference proteome</keyword>
<feature type="domain" description="Helicase ATP-binding" evidence="9">
    <location>
        <begin position="926"/>
        <end position="1101"/>
    </location>
</feature>
<dbReference type="PROSITE" id="PS51194">
    <property type="entry name" value="HELICASE_CTER"/>
    <property type="match status" value="2"/>
</dbReference>
<dbReference type="SUPFAM" id="SSF52540">
    <property type="entry name" value="P-loop containing nucleoside triphosphate hydrolases"/>
    <property type="match status" value="2"/>
</dbReference>
<dbReference type="InterPro" id="IPR027417">
    <property type="entry name" value="P-loop_NTPase"/>
</dbReference>
<feature type="domain" description="Helicase C-terminal" evidence="10">
    <location>
        <begin position="507"/>
        <end position="668"/>
    </location>
</feature>
<dbReference type="InterPro" id="IPR036612">
    <property type="entry name" value="KH_dom_type_1_sf"/>
</dbReference>
<feature type="domain" description="Helicase ATP-binding" evidence="9">
    <location>
        <begin position="320"/>
        <end position="495"/>
    </location>
</feature>
<dbReference type="Pfam" id="PF00013">
    <property type="entry name" value="KH_1"/>
    <property type="match status" value="2"/>
</dbReference>
<evidence type="ECO:0000313" key="11">
    <source>
        <dbReference type="EMBL" id="KAF9416394.1"/>
    </source>
</evidence>
<evidence type="ECO:0000256" key="3">
    <source>
        <dbReference type="ARBA" id="ARBA00022801"/>
    </source>
</evidence>
<sequence length="1299" mass="146081">GRCQSIQTTRILTSKGPGISSLQTSCSGTPNLTFSSLLGYGKVLGCPQDVTTLLNVAARRCILLAQLLIFPVYRTSGFGQYYETKINASNDSGDYRRNFDRDGAGGRRDFERDAGNKKVIYVPSNKVGRIIGKGGSKIKDLQFESDTRIKVGDSNGNETVVTITGTDDAISKAQEMIEKLTEDFKPREKEDYGNKEESETRTTEFFKINENGDQVIDWDKLNAYHNEVQQSRYEKLPPIIKDFYKEDPAIAAMSNEEVKRWRLANYDIQVKRTFEDKPGLRKIPNPVLTFEQAFKDYPDILTEIYKQDFKTPSPIQSQAWPILLSGEDMIGIAQTGTGKTLAFLLPALIHIDGQTVPREEREGPTVLILAPTRELAIQIDKEVSKYQYKGIKSVCLYGGGDRKEQIKVVEKGVDIVIATPGRLNDLIMARHLNIINFSYIVLDEADRMLDMGFEPQIRKSLFDVRPDRQTVMTSATWPPGVRRLAESYMKDPIQVNVGSLDLAAVHTVTQKILFVEEDDKEPALFEFLNNMDPTDKVIIFCGKKATAVHISTELCIRGIECQSLHGDRDQTDREAALNDMVDGSVNILVATDVASRGIDIKDLTHVINLDFPRHIEEYVHRVGRTGRAGKTGTSLTFVTRQDWGSAKELIKILEEANQEVPDELVNMASRFEAMKLRKEKEVAPKSRQSRSGNSRGRNTSCNASKRREDDSHASGSGTNTRQQRIIYVPSHKVGRIIGRGGSKIKDLQFDSDARIKVGDSNGNETIVTITGTDAAISRAQEMIEKLIEDFKPREEEEHDSKEESETRTTEFFMLNEYGDQVIDWDKLNAYHDEEQKKRYAKLPPIIKDFYKEDPAIAAMSNAEVKRWRLANYDIQVKRTFEDKPGLRKIPNPVLTFEQAFKDYPDILTEIYKQDFKTPSPIQSQAWPILLSGEDMIGIAQTGTGKTLAFLLPALIHIDGQTVPREEREGPTVLILAPTRELAIQIDKEVSKYQYKGIKSVCLYGGGDRKEQIKVVEKGVDIVIATPGRLNDLIMARHLNIINFSYIVLDEADRMLDMGFEPQIRKSLFDVRPDRQTVMTSATWPPGVRRLAESYMKDPIQVNVGSLDLAAVHTVTQKILFVEEDDKDAALFEFLNNMDPTDKVIIFCGRKATAVHISTELCIRGIECQSLHGDRDQTDREAALNDMVDGSVNILVATDVASRGIDIKDLTHVINLDFPRHIEEYVHRVGRTGRAGKTGTSLTFVTRQDWGSAKELIKILQEANQEVPDELQRMAASFELMKLRKSSTGGGSSGRGRSRW</sequence>
<evidence type="ECO:0000256" key="4">
    <source>
        <dbReference type="ARBA" id="ARBA00022806"/>
    </source>
</evidence>
<feature type="non-terminal residue" evidence="11">
    <location>
        <position position="1299"/>
    </location>
</feature>
<feature type="compositionally biased region" description="Low complexity" evidence="8">
    <location>
        <begin position="689"/>
        <end position="698"/>
    </location>
</feature>